<name>A0A423SWI9_PENVA</name>
<comment type="caution">
    <text evidence="2">The sequence shown here is derived from an EMBL/GenBank/DDBJ whole genome shotgun (WGS) entry which is preliminary data.</text>
</comment>
<feature type="region of interest" description="Disordered" evidence="1">
    <location>
        <begin position="174"/>
        <end position="202"/>
    </location>
</feature>
<evidence type="ECO:0000313" key="3">
    <source>
        <dbReference type="Proteomes" id="UP000283509"/>
    </source>
</evidence>
<proteinExistence type="predicted"/>
<organism evidence="2 3">
    <name type="scientific">Penaeus vannamei</name>
    <name type="common">Whiteleg shrimp</name>
    <name type="synonym">Litopenaeus vannamei</name>
    <dbReference type="NCBI Taxonomy" id="6689"/>
    <lineage>
        <taxon>Eukaryota</taxon>
        <taxon>Metazoa</taxon>
        <taxon>Ecdysozoa</taxon>
        <taxon>Arthropoda</taxon>
        <taxon>Crustacea</taxon>
        <taxon>Multicrustacea</taxon>
        <taxon>Malacostraca</taxon>
        <taxon>Eumalacostraca</taxon>
        <taxon>Eucarida</taxon>
        <taxon>Decapoda</taxon>
        <taxon>Dendrobranchiata</taxon>
        <taxon>Penaeoidea</taxon>
        <taxon>Penaeidae</taxon>
        <taxon>Penaeus</taxon>
    </lineage>
</organism>
<dbReference type="EMBL" id="QCYY01002651">
    <property type="protein sequence ID" value="ROT68630.1"/>
    <property type="molecule type" value="Genomic_DNA"/>
</dbReference>
<sequence length="202" mass="20965">MDAWGAFREGVMHYQSGIIVWRGGEGGHVGCADVVQLDQQPARAAATDAAPVAGGSVAHLTRAATCRPPAFSESLHWRVQPLRWPLIGLTGASGPPPLSGWLARRVAGCLLGPDWSATRVVGAPACDSVYKPANLVWKSLQPQLVAEERPLLTGPPRGLLGPLINHTSPSWLDLPGFPSNGGSAGTTPPSQLTSAGASHPSP</sequence>
<keyword evidence="3" id="KW-1185">Reference proteome</keyword>
<reference evidence="2 3" key="2">
    <citation type="submission" date="2019-01" db="EMBL/GenBank/DDBJ databases">
        <title>The decoding of complex shrimp genome reveals the adaptation for benthos swimmer, frequently molting mechanism and breeding impact on genome.</title>
        <authorList>
            <person name="Sun Y."/>
            <person name="Gao Y."/>
            <person name="Yu Y."/>
        </authorList>
    </citation>
    <scope>NUCLEOTIDE SEQUENCE [LARGE SCALE GENOMIC DNA]</scope>
    <source>
        <tissue evidence="2">Muscle</tissue>
    </source>
</reference>
<protein>
    <submittedName>
        <fullName evidence="2">Uncharacterized protein</fullName>
    </submittedName>
</protein>
<accession>A0A423SWI9</accession>
<dbReference type="AlphaFoldDB" id="A0A423SWI9"/>
<dbReference type="Proteomes" id="UP000283509">
    <property type="component" value="Unassembled WGS sequence"/>
</dbReference>
<feature type="compositionally biased region" description="Polar residues" evidence="1">
    <location>
        <begin position="185"/>
        <end position="196"/>
    </location>
</feature>
<gene>
    <name evidence="2" type="ORF">C7M84_013218</name>
</gene>
<reference evidence="2 3" key="1">
    <citation type="submission" date="2018-04" db="EMBL/GenBank/DDBJ databases">
        <authorList>
            <person name="Zhang X."/>
            <person name="Yuan J."/>
            <person name="Li F."/>
            <person name="Xiang J."/>
        </authorList>
    </citation>
    <scope>NUCLEOTIDE SEQUENCE [LARGE SCALE GENOMIC DNA]</scope>
    <source>
        <tissue evidence="2">Muscle</tissue>
    </source>
</reference>
<evidence type="ECO:0000256" key="1">
    <source>
        <dbReference type="SAM" id="MobiDB-lite"/>
    </source>
</evidence>
<evidence type="ECO:0000313" key="2">
    <source>
        <dbReference type="EMBL" id="ROT68630.1"/>
    </source>
</evidence>